<evidence type="ECO:0000256" key="1">
    <source>
        <dbReference type="SAM" id="MobiDB-lite"/>
    </source>
</evidence>
<organism evidence="2 3">
    <name type="scientific">Mycena venus</name>
    <dbReference type="NCBI Taxonomy" id="2733690"/>
    <lineage>
        <taxon>Eukaryota</taxon>
        <taxon>Fungi</taxon>
        <taxon>Dikarya</taxon>
        <taxon>Basidiomycota</taxon>
        <taxon>Agaricomycotina</taxon>
        <taxon>Agaricomycetes</taxon>
        <taxon>Agaricomycetidae</taxon>
        <taxon>Agaricales</taxon>
        <taxon>Marasmiineae</taxon>
        <taxon>Mycenaceae</taxon>
        <taxon>Mycena</taxon>
    </lineage>
</organism>
<comment type="caution">
    <text evidence="2">The sequence shown here is derived from an EMBL/GenBank/DDBJ whole genome shotgun (WGS) entry which is preliminary data.</text>
</comment>
<dbReference type="EMBL" id="JACAZI010000009">
    <property type="protein sequence ID" value="KAF7351927.1"/>
    <property type="molecule type" value="Genomic_DNA"/>
</dbReference>
<evidence type="ECO:0000313" key="3">
    <source>
        <dbReference type="Proteomes" id="UP000620124"/>
    </source>
</evidence>
<gene>
    <name evidence="2" type="ORF">MVEN_01154500</name>
</gene>
<accession>A0A8H7CXL8</accession>
<proteinExistence type="predicted"/>
<feature type="region of interest" description="Disordered" evidence="1">
    <location>
        <begin position="1"/>
        <end position="38"/>
    </location>
</feature>
<keyword evidence="3" id="KW-1185">Reference proteome</keyword>
<protein>
    <submittedName>
        <fullName evidence="2">Uncharacterized protein</fullName>
    </submittedName>
</protein>
<sequence>MQRLPAATAPAPYDDDRPSSVPSPPRQSPITLEAGEDARVSSKLSRLTPMEEVLLLGIKDKQAYLTI</sequence>
<dbReference type="Proteomes" id="UP000620124">
    <property type="component" value="Unassembled WGS sequence"/>
</dbReference>
<dbReference type="OrthoDB" id="3055679at2759"/>
<feature type="compositionally biased region" description="Low complexity" evidence="1">
    <location>
        <begin position="1"/>
        <end position="12"/>
    </location>
</feature>
<dbReference type="AlphaFoldDB" id="A0A8H7CXL8"/>
<name>A0A8H7CXL8_9AGAR</name>
<evidence type="ECO:0000313" key="2">
    <source>
        <dbReference type="EMBL" id="KAF7351927.1"/>
    </source>
</evidence>
<reference evidence="2" key="1">
    <citation type="submission" date="2020-05" db="EMBL/GenBank/DDBJ databases">
        <title>Mycena genomes resolve the evolution of fungal bioluminescence.</title>
        <authorList>
            <person name="Tsai I.J."/>
        </authorList>
    </citation>
    <scope>NUCLEOTIDE SEQUENCE</scope>
    <source>
        <strain evidence="2">CCC161011</strain>
    </source>
</reference>